<feature type="domain" description="HD" evidence="1">
    <location>
        <begin position="62"/>
        <end position="148"/>
    </location>
</feature>
<evidence type="ECO:0000259" key="1">
    <source>
        <dbReference type="PROSITE" id="PS51831"/>
    </source>
</evidence>
<proteinExistence type="predicted"/>
<organism evidence="2 3">
    <name type="scientific">Clostridium innocuum</name>
    <dbReference type="NCBI Taxonomy" id="1522"/>
    <lineage>
        <taxon>Bacteria</taxon>
        <taxon>Bacillati</taxon>
        <taxon>Bacillota</taxon>
        <taxon>Clostridia</taxon>
        <taxon>Eubacteriales</taxon>
        <taxon>Clostridiaceae</taxon>
        <taxon>Clostridium</taxon>
    </lineage>
</organism>
<dbReference type="InterPro" id="IPR006674">
    <property type="entry name" value="HD_domain"/>
</dbReference>
<dbReference type="Gene3D" id="1.10.3210.10">
    <property type="entry name" value="Hypothetical protein af1432"/>
    <property type="match status" value="1"/>
</dbReference>
<evidence type="ECO:0000313" key="2">
    <source>
        <dbReference type="EMBL" id="MCR0234779.1"/>
    </source>
</evidence>
<accession>A0AAP2USE4</accession>
<dbReference type="AlphaFoldDB" id="A0AAP2USE4"/>
<dbReference type="PANTHER" id="PTHR11373">
    <property type="entry name" value="DEOXYNUCLEOSIDE TRIPHOSPHATE TRIPHOSPHOHYDROLASE"/>
    <property type="match status" value="1"/>
</dbReference>
<dbReference type="CDD" id="cd00077">
    <property type="entry name" value="HDc"/>
    <property type="match status" value="1"/>
</dbReference>
<evidence type="ECO:0000313" key="3">
    <source>
        <dbReference type="Proteomes" id="UP001203972"/>
    </source>
</evidence>
<dbReference type="InterPro" id="IPR050135">
    <property type="entry name" value="dGTPase-like"/>
</dbReference>
<dbReference type="EMBL" id="JAKTMA010000040">
    <property type="protein sequence ID" value="MCR0234779.1"/>
    <property type="molecule type" value="Genomic_DNA"/>
</dbReference>
<dbReference type="GO" id="GO:0006203">
    <property type="term" value="P:dGTP catabolic process"/>
    <property type="evidence" value="ECO:0007669"/>
    <property type="project" value="TreeGrafter"/>
</dbReference>
<dbReference type="InterPro" id="IPR003607">
    <property type="entry name" value="HD/PDEase_dom"/>
</dbReference>
<dbReference type="PANTHER" id="PTHR11373:SF32">
    <property type="entry name" value="DEOXYGUANOSINETRIPHOSPHATE TRIPHOSPHOHYDROLASE"/>
    <property type="match status" value="1"/>
</dbReference>
<dbReference type="GO" id="GO:0008832">
    <property type="term" value="F:dGTPase activity"/>
    <property type="evidence" value="ECO:0007669"/>
    <property type="project" value="TreeGrafter"/>
</dbReference>
<dbReference type="Pfam" id="PF01966">
    <property type="entry name" value="HD"/>
    <property type="match status" value="1"/>
</dbReference>
<dbReference type="RefSeq" id="WP_008816461.1">
    <property type="nucleotide sequence ID" value="NZ_AP025565.1"/>
</dbReference>
<sequence length="148" mass="17419">MNWEALLSDERLAAIPLEEFDKELRDEFEKDQQTVIQSAAFRRLQDKTQVFPLDKNDFVRTRLTHSLETAFTAKQLANLTRKRLKKYNRVSMHETESMPDILFCAGLLHDIGNPPFGHFGETIIRDWFRNHLKELMYGEESVYSLLSK</sequence>
<gene>
    <name evidence="2" type="ORF">MKC95_18600</name>
</gene>
<comment type="caution">
    <text evidence="2">The sequence shown here is derived from an EMBL/GenBank/DDBJ whole genome shotgun (WGS) entry which is preliminary data.</text>
</comment>
<dbReference type="PROSITE" id="PS51831">
    <property type="entry name" value="HD"/>
    <property type="match status" value="1"/>
</dbReference>
<protein>
    <submittedName>
        <fullName evidence="2">HD domain-containing protein</fullName>
    </submittedName>
</protein>
<name>A0AAP2USE4_CLOIN</name>
<reference evidence="2" key="1">
    <citation type="journal article" date="2022" name="Clin. Infect. Dis.">
        <title>Association between Clostridium innocuum and antibiotic-associated diarrhea in adults and children: A cross-sectional study and comparative genomics analysis.</title>
        <authorList>
            <person name="Cherny K.E."/>
            <person name="Muscat E.B."/>
            <person name="Balaji A."/>
            <person name="Mukherjee J."/>
            <person name="Ozer E.A."/>
            <person name="Angarone M.P."/>
            <person name="Hauser A.R."/>
            <person name="Sichel J.S."/>
            <person name="Amponsah E."/>
            <person name="Kociolek L.K."/>
        </authorList>
    </citation>
    <scope>NUCLEOTIDE SEQUENCE</scope>
    <source>
        <strain evidence="2">NU1-AC-029v</strain>
    </source>
</reference>
<dbReference type="Proteomes" id="UP001203972">
    <property type="component" value="Unassembled WGS sequence"/>
</dbReference>
<dbReference type="SUPFAM" id="SSF109604">
    <property type="entry name" value="HD-domain/PDEase-like"/>
    <property type="match status" value="1"/>
</dbReference>